<dbReference type="SUPFAM" id="SSF160246">
    <property type="entry name" value="EspE N-terminal domain-like"/>
    <property type="match status" value="1"/>
</dbReference>
<dbReference type="InterPro" id="IPR027417">
    <property type="entry name" value="P-loop_NTPase"/>
</dbReference>
<dbReference type="STRING" id="391936.S7S_02235"/>
<dbReference type="GO" id="GO:0005524">
    <property type="term" value="F:ATP binding"/>
    <property type="evidence" value="ECO:0007669"/>
    <property type="project" value="UniProtKB-KW"/>
</dbReference>
<dbReference type="Gene3D" id="3.30.450.90">
    <property type="match status" value="1"/>
</dbReference>
<dbReference type="PROSITE" id="PS00662">
    <property type="entry name" value="T2SP_E"/>
    <property type="match status" value="1"/>
</dbReference>
<keyword evidence="2" id="KW-0547">Nucleotide-binding</keyword>
<proteinExistence type="inferred from homology"/>
<dbReference type="Pfam" id="PF00437">
    <property type="entry name" value="T2SSE"/>
    <property type="match status" value="1"/>
</dbReference>
<dbReference type="InterPro" id="IPR037257">
    <property type="entry name" value="T2SS_E_N_sf"/>
</dbReference>
<organism evidence="5 6">
    <name type="scientific">Isoalcanivorax pacificus W11-5</name>
    <dbReference type="NCBI Taxonomy" id="391936"/>
    <lineage>
        <taxon>Bacteria</taxon>
        <taxon>Pseudomonadati</taxon>
        <taxon>Pseudomonadota</taxon>
        <taxon>Gammaproteobacteria</taxon>
        <taxon>Oceanospirillales</taxon>
        <taxon>Alcanivoracaceae</taxon>
        <taxon>Isoalcanivorax</taxon>
    </lineage>
</organism>
<dbReference type="GO" id="GO:0016887">
    <property type="term" value="F:ATP hydrolysis activity"/>
    <property type="evidence" value="ECO:0007669"/>
    <property type="project" value="TreeGrafter"/>
</dbReference>
<dbReference type="PANTHER" id="PTHR30258:SF13">
    <property type="entry name" value="SECRETION PATHWAY ATPASE-RELATED"/>
    <property type="match status" value="1"/>
</dbReference>
<gene>
    <name evidence="5" type="ORF">S7S_02235</name>
</gene>
<dbReference type="InterPro" id="IPR007831">
    <property type="entry name" value="T2SS_GspE_N"/>
</dbReference>
<name>A0A0B4XFP9_9GAMM</name>
<evidence type="ECO:0000313" key="6">
    <source>
        <dbReference type="Proteomes" id="UP000006764"/>
    </source>
</evidence>
<dbReference type="SUPFAM" id="SSF52540">
    <property type="entry name" value="P-loop containing nucleoside triphosphate hydrolases"/>
    <property type="match status" value="1"/>
</dbReference>
<dbReference type="PANTHER" id="PTHR30258">
    <property type="entry name" value="TYPE II SECRETION SYSTEM PROTEIN GSPE-RELATED"/>
    <property type="match status" value="1"/>
</dbReference>
<dbReference type="InterPro" id="IPR001482">
    <property type="entry name" value="T2SS/T4SS_dom"/>
</dbReference>
<sequence length="600" mass="67048">MTANVRSPQALAGLEIDVRWVMRELLEAGHVTQGDYNVISTTPREKKELNWHPLQIVAKYRLEDQQQKGRVLDIDWLSHWLADRAGLPVFHIDPLKAKVDPITALMSYAFAERHGILAVEVGRDRVTVACDQPFQRAWEEHLAQVLRERELEVVFANPEQLRRYRIEFYNLSRSIAGARDVSGQNLGTVTNFEQLLELGQGGTPDADDQHIVNIVDWILQYAFAQRASDIHLEPRRDTGRMRFRIDGVLHDVYELPAAIMAAVTSRLKILTRLNVAEKRKPQDGRLKTKTPDGAEVELRISTLPTAFGEKMVMRIFDPDVLVRSFDQLGFSKEDYEIWQRMTGNNNGIVFVTGPTGSGKTTTLYSTLKQLSTPEVNVCTIEDPIEMVEPSFNQMQVQANIDVGFAQGVKALLRQDPDIIMIGEIRDLPTADMAIQAALTGHLVLSTLHTNDAPSSVTRLIDLGVPPYLVTATVNGVMAQRLVRTLCPHCKEAMPVEPAAWEELCRPFKLKMPAQVYRPVGCLECRGTGYLGRMGVYETMPLTSSLKGVISRGGDLETITREALKSGMKPLRISGARKVALGLTTVEEVLRVTPMQDVLLG</sequence>
<evidence type="ECO:0000313" key="5">
    <source>
        <dbReference type="EMBL" id="AJD46869.1"/>
    </source>
</evidence>
<dbReference type="AlphaFoldDB" id="A0A0B4XFP9"/>
<comment type="similarity">
    <text evidence="1">Belongs to the GSP E family.</text>
</comment>
<reference evidence="5 6" key="1">
    <citation type="journal article" date="2012" name="J. Bacteriol.">
        <title>Genome sequence of an alkane-degrading bacterium, Alcanivorax pacificus type strain W11-5, isolated from deep sea sediment.</title>
        <authorList>
            <person name="Lai Q."/>
            <person name="Shao Z."/>
        </authorList>
    </citation>
    <scope>NUCLEOTIDE SEQUENCE [LARGE SCALE GENOMIC DNA]</scope>
    <source>
        <strain evidence="5 6">W11-5</strain>
    </source>
</reference>
<evidence type="ECO:0000259" key="4">
    <source>
        <dbReference type="PROSITE" id="PS00662"/>
    </source>
</evidence>
<keyword evidence="6" id="KW-1185">Reference proteome</keyword>
<dbReference type="InterPro" id="IPR003593">
    <property type="entry name" value="AAA+_ATPase"/>
</dbReference>
<evidence type="ECO:0000256" key="3">
    <source>
        <dbReference type="ARBA" id="ARBA00022840"/>
    </source>
</evidence>
<evidence type="ECO:0000256" key="1">
    <source>
        <dbReference type="ARBA" id="ARBA00006611"/>
    </source>
</evidence>
<dbReference type="KEGG" id="apac:S7S_02235"/>
<dbReference type="CDD" id="cd01129">
    <property type="entry name" value="PulE-GspE-like"/>
    <property type="match status" value="1"/>
</dbReference>
<feature type="domain" description="Bacterial type II secretion system protein E" evidence="4">
    <location>
        <begin position="412"/>
        <end position="426"/>
    </location>
</feature>
<dbReference type="FunFam" id="3.40.50.300:FF:000398">
    <property type="entry name" value="Type IV pilus assembly ATPase PilB"/>
    <property type="match status" value="1"/>
</dbReference>
<accession>A0A0B4XFP9</accession>
<dbReference type="Gene3D" id="3.40.50.300">
    <property type="entry name" value="P-loop containing nucleotide triphosphate hydrolases"/>
    <property type="match status" value="1"/>
</dbReference>
<dbReference type="Proteomes" id="UP000006764">
    <property type="component" value="Chromosome"/>
</dbReference>
<dbReference type="Pfam" id="PF05157">
    <property type="entry name" value="MshEN"/>
    <property type="match status" value="1"/>
</dbReference>
<evidence type="ECO:0000256" key="2">
    <source>
        <dbReference type="ARBA" id="ARBA00022741"/>
    </source>
</evidence>
<dbReference type="SMART" id="SM00382">
    <property type="entry name" value="AAA"/>
    <property type="match status" value="1"/>
</dbReference>
<keyword evidence="3" id="KW-0067">ATP-binding</keyword>
<dbReference type="EMBL" id="CP004387">
    <property type="protein sequence ID" value="AJD46869.1"/>
    <property type="molecule type" value="Genomic_DNA"/>
</dbReference>
<dbReference type="HOGENOM" id="CLU_013446_10_3_6"/>
<dbReference type="GO" id="GO:0005886">
    <property type="term" value="C:plasma membrane"/>
    <property type="evidence" value="ECO:0007669"/>
    <property type="project" value="TreeGrafter"/>
</dbReference>
<protein>
    <submittedName>
        <fullName evidence="5">Type II secretion system protein</fullName>
    </submittedName>
</protein>